<dbReference type="EMBL" id="CP108133">
    <property type="protein sequence ID" value="WTP55337.1"/>
    <property type="molecule type" value="Genomic_DNA"/>
</dbReference>
<evidence type="ECO:0000313" key="9">
    <source>
        <dbReference type="Proteomes" id="UP001432166"/>
    </source>
</evidence>
<accession>A0ABZ1JUH6</accession>
<evidence type="ECO:0000256" key="4">
    <source>
        <dbReference type="ARBA" id="ARBA00022723"/>
    </source>
</evidence>
<dbReference type="SMART" id="SM00947">
    <property type="entry name" value="Pro_CA"/>
    <property type="match status" value="1"/>
</dbReference>
<dbReference type="SUPFAM" id="SSF53056">
    <property type="entry name" value="beta-carbonic anhydrase, cab"/>
    <property type="match status" value="1"/>
</dbReference>
<protein>
    <recommendedName>
        <fullName evidence="3">carbonic anhydrase</fullName>
        <ecNumber evidence="3">4.2.1.1</ecNumber>
    </recommendedName>
</protein>
<evidence type="ECO:0000313" key="8">
    <source>
        <dbReference type="EMBL" id="WTP55337.1"/>
    </source>
</evidence>
<comment type="catalytic activity">
    <reaction evidence="7">
        <text>hydrogencarbonate + H(+) = CO2 + H2O</text>
        <dbReference type="Rhea" id="RHEA:10748"/>
        <dbReference type="ChEBI" id="CHEBI:15377"/>
        <dbReference type="ChEBI" id="CHEBI:15378"/>
        <dbReference type="ChEBI" id="CHEBI:16526"/>
        <dbReference type="ChEBI" id="CHEBI:17544"/>
        <dbReference type="EC" id="4.2.1.1"/>
    </reaction>
</comment>
<dbReference type="InterPro" id="IPR036874">
    <property type="entry name" value="Carbonic_anhydrase_sf"/>
</dbReference>
<keyword evidence="4" id="KW-0479">Metal-binding</keyword>
<evidence type="ECO:0000256" key="2">
    <source>
        <dbReference type="ARBA" id="ARBA00006217"/>
    </source>
</evidence>
<comment type="cofactor">
    <cofactor evidence="1">
        <name>Zn(2+)</name>
        <dbReference type="ChEBI" id="CHEBI:29105"/>
    </cofactor>
</comment>
<dbReference type="InterPro" id="IPR001765">
    <property type="entry name" value="Carbonic_anhydrase"/>
</dbReference>
<proteinExistence type="inferred from homology"/>
<keyword evidence="9" id="KW-1185">Reference proteome</keyword>
<sequence>MDAHEVNGMRAMLALFVADVFASVPRKDQFLKRNQAFAANVDLARLAMPERLPLVLVCADPRVEPAGFLGIGTGEAGVLRNTGGWMDGRVIEDIVYLAVRLGVRTDVAIVHHTQCGTGLLADPAFRRSFADRTRGDDAERAVTDPAATVRRDVEKLLADPLMTREVLASVSGYVLRLGTGLVETAAEPVAPASR</sequence>
<keyword evidence="5" id="KW-0862">Zinc</keyword>
<dbReference type="Proteomes" id="UP001432166">
    <property type="component" value="Chromosome"/>
</dbReference>
<dbReference type="PANTHER" id="PTHR43175">
    <property type="entry name" value="CARBONIC ANHYDRASE"/>
    <property type="match status" value="1"/>
</dbReference>
<dbReference type="Gene3D" id="3.40.1050.10">
    <property type="entry name" value="Carbonic anhydrase"/>
    <property type="match status" value="1"/>
</dbReference>
<name>A0ABZ1JUH6_9ACTN</name>
<comment type="function">
    <text evidence="6">Catalyzes the reversible hydration of carbon dioxide to form bicarbonate.</text>
</comment>
<dbReference type="PANTHER" id="PTHR43175:SF3">
    <property type="entry name" value="CARBON DISULFIDE HYDROLASE"/>
    <property type="match status" value="1"/>
</dbReference>
<evidence type="ECO:0000256" key="6">
    <source>
        <dbReference type="ARBA" id="ARBA00024993"/>
    </source>
</evidence>
<dbReference type="Pfam" id="PF00484">
    <property type="entry name" value="Pro_CA"/>
    <property type="match status" value="1"/>
</dbReference>
<evidence type="ECO:0000256" key="3">
    <source>
        <dbReference type="ARBA" id="ARBA00012925"/>
    </source>
</evidence>
<dbReference type="EC" id="4.2.1.1" evidence="3"/>
<reference evidence="8" key="1">
    <citation type="submission" date="2022-10" db="EMBL/GenBank/DDBJ databases">
        <title>The complete genomes of actinobacterial strains from the NBC collection.</title>
        <authorList>
            <person name="Joergensen T.S."/>
            <person name="Alvarez Arevalo M."/>
            <person name="Sterndorff E.B."/>
            <person name="Faurdal D."/>
            <person name="Vuksanovic O."/>
            <person name="Mourched A.-S."/>
            <person name="Charusanti P."/>
            <person name="Shaw S."/>
            <person name="Blin K."/>
            <person name="Weber T."/>
        </authorList>
    </citation>
    <scope>NUCLEOTIDE SEQUENCE</scope>
    <source>
        <strain evidence="8">NBC_00189</strain>
    </source>
</reference>
<evidence type="ECO:0000256" key="7">
    <source>
        <dbReference type="ARBA" id="ARBA00048348"/>
    </source>
</evidence>
<gene>
    <name evidence="8" type="ORF">OG288_06270</name>
</gene>
<organism evidence="8 9">
    <name type="scientific">Streptomyces tauricus</name>
    <dbReference type="NCBI Taxonomy" id="68274"/>
    <lineage>
        <taxon>Bacteria</taxon>
        <taxon>Bacillati</taxon>
        <taxon>Actinomycetota</taxon>
        <taxon>Actinomycetes</taxon>
        <taxon>Kitasatosporales</taxon>
        <taxon>Streptomycetaceae</taxon>
        <taxon>Streptomyces</taxon>
        <taxon>Streptomyces aurantiacus group</taxon>
    </lineage>
</organism>
<evidence type="ECO:0000256" key="5">
    <source>
        <dbReference type="ARBA" id="ARBA00022833"/>
    </source>
</evidence>
<evidence type="ECO:0000256" key="1">
    <source>
        <dbReference type="ARBA" id="ARBA00001947"/>
    </source>
</evidence>
<comment type="similarity">
    <text evidence="2">Belongs to the beta-class carbonic anhydrase family.</text>
</comment>